<feature type="domain" description="Prokaryotic-type class I peptide chain release factors" evidence="5">
    <location>
        <begin position="280"/>
        <end position="296"/>
    </location>
</feature>
<dbReference type="GO" id="GO:0005739">
    <property type="term" value="C:mitochondrion"/>
    <property type="evidence" value="ECO:0007669"/>
    <property type="project" value="UniProtKB-ARBA"/>
</dbReference>
<accession>A0A6H0XKH2</accession>
<evidence type="ECO:0000256" key="1">
    <source>
        <dbReference type="ARBA" id="ARBA00010835"/>
    </source>
</evidence>
<keyword evidence="7" id="KW-1185">Reference proteome</keyword>
<dbReference type="SMART" id="SM00937">
    <property type="entry name" value="PCRF"/>
    <property type="match status" value="1"/>
</dbReference>
<proteinExistence type="inferred from homology"/>
<evidence type="ECO:0000313" key="6">
    <source>
        <dbReference type="EMBL" id="QIW95222.1"/>
    </source>
</evidence>
<comment type="similarity">
    <text evidence="1">Belongs to the prokaryotic/mitochondrial release factor family.</text>
</comment>
<dbReference type="FunFam" id="3.30.160.20:FF:000070">
    <property type="entry name" value="Related to MRF1-peptide chain release factor, mitochondrial"/>
    <property type="match status" value="1"/>
</dbReference>
<dbReference type="Gene3D" id="3.30.70.1660">
    <property type="match status" value="1"/>
</dbReference>
<evidence type="ECO:0000256" key="3">
    <source>
        <dbReference type="ARBA" id="ARBA00022917"/>
    </source>
</evidence>
<dbReference type="Gene3D" id="3.30.160.20">
    <property type="match status" value="1"/>
</dbReference>
<evidence type="ECO:0000256" key="2">
    <source>
        <dbReference type="ARBA" id="ARBA00022481"/>
    </source>
</evidence>
<dbReference type="PROSITE" id="PS00745">
    <property type="entry name" value="RF_PROK_I"/>
    <property type="match status" value="1"/>
</dbReference>
<evidence type="ECO:0000259" key="5">
    <source>
        <dbReference type="PROSITE" id="PS00745"/>
    </source>
</evidence>
<dbReference type="AlphaFoldDB" id="A0A6H0XKH2"/>
<keyword evidence="2" id="KW-0488">Methylation</keyword>
<dbReference type="GO" id="GO:0003747">
    <property type="term" value="F:translation release factor activity"/>
    <property type="evidence" value="ECO:0007669"/>
    <property type="project" value="InterPro"/>
</dbReference>
<dbReference type="Proteomes" id="UP000503462">
    <property type="component" value="Chromosome 1"/>
</dbReference>
<dbReference type="InterPro" id="IPR005139">
    <property type="entry name" value="PCRF"/>
</dbReference>
<feature type="region of interest" description="Disordered" evidence="4">
    <location>
        <begin position="245"/>
        <end position="266"/>
    </location>
</feature>
<evidence type="ECO:0000256" key="4">
    <source>
        <dbReference type="SAM" id="MobiDB-lite"/>
    </source>
</evidence>
<gene>
    <name evidence="6" type="ORF">AMS68_000740</name>
</gene>
<dbReference type="SUPFAM" id="SSF75620">
    <property type="entry name" value="Release factor"/>
    <property type="match status" value="1"/>
</dbReference>
<keyword evidence="3" id="KW-0648">Protein biosynthesis</keyword>
<dbReference type="InterPro" id="IPR000352">
    <property type="entry name" value="Pep_chain_release_fac_I"/>
</dbReference>
<name>A0A6H0XKH2_9PEZI</name>
<dbReference type="PANTHER" id="PTHR43804:SF7">
    <property type="entry name" value="LD18447P"/>
    <property type="match status" value="1"/>
</dbReference>
<evidence type="ECO:0000313" key="7">
    <source>
        <dbReference type="Proteomes" id="UP000503462"/>
    </source>
</evidence>
<dbReference type="EMBL" id="CP051139">
    <property type="protein sequence ID" value="QIW95222.1"/>
    <property type="molecule type" value="Genomic_DNA"/>
</dbReference>
<sequence length="376" mass="41719">MLRRLISTAQWHRSIRSDRHPYRLPSVQCRTNSTGQTISSTLLTRARSLANEHERFSKQLVDDYDASTAKKLGELSPIVARLKDYDDARSNLANLMAMYGEDKEMDSAIDEEKVGVQIDIDRASQALMQSLVPIHPFAHLPCLLEIRPGAGGDEAGIFAGELLRMYQAYCSRQGYPMSLLKCETSDSVSSSSGGSMHLQEAVLEVDATNAYAALRCEAGVHRVQRVPATESKGRTHTSAVSVLVLPSLPSESSQDGEASYSDPESDYYIEPKDVRTDIMRARGAGGQHVNTTDSAVRLTHIPTGTVVAIQDTRSQIKNREKAWQILRSRLAQQKREEREAEIVRLRRGAGAGKIIAVVTKCADLMRLWREEKHLMA</sequence>
<dbReference type="PANTHER" id="PTHR43804">
    <property type="entry name" value="LD18447P"/>
    <property type="match status" value="1"/>
</dbReference>
<dbReference type="GO" id="GO:0032543">
    <property type="term" value="P:mitochondrial translation"/>
    <property type="evidence" value="ECO:0007669"/>
    <property type="project" value="UniProtKB-ARBA"/>
</dbReference>
<dbReference type="Pfam" id="PF03462">
    <property type="entry name" value="PCRF"/>
    <property type="match status" value="1"/>
</dbReference>
<organism evidence="6 7">
    <name type="scientific">Peltaster fructicola</name>
    <dbReference type="NCBI Taxonomy" id="286661"/>
    <lineage>
        <taxon>Eukaryota</taxon>
        <taxon>Fungi</taxon>
        <taxon>Dikarya</taxon>
        <taxon>Ascomycota</taxon>
        <taxon>Pezizomycotina</taxon>
        <taxon>Dothideomycetes</taxon>
        <taxon>Dothideomycetes incertae sedis</taxon>
        <taxon>Peltaster</taxon>
    </lineage>
</organism>
<dbReference type="Pfam" id="PF00472">
    <property type="entry name" value="RF-1"/>
    <property type="match status" value="1"/>
</dbReference>
<protein>
    <recommendedName>
        <fullName evidence="5">Prokaryotic-type class I peptide chain release factors domain-containing protein</fullName>
    </recommendedName>
</protein>
<dbReference type="Gene3D" id="6.10.140.1950">
    <property type="match status" value="1"/>
</dbReference>
<reference evidence="6 7" key="1">
    <citation type="journal article" date="2016" name="Sci. Rep.">
        <title>Peltaster fructicola genome reveals evolution from an invasive phytopathogen to an ectophytic parasite.</title>
        <authorList>
            <person name="Xu C."/>
            <person name="Chen H."/>
            <person name="Gleason M.L."/>
            <person name="Xu J.R."/>
            <person name="Liu H."/>
            <person name="Zhang R."/>
            <person name="Sun G."/>
        </authorList>
    </citation>
    <scope>NUCLEOTIDE SEQUENCE [LARGE SCALE GENOMIC DNA]</scope>
    <source>
        <strain evidence="6 7">LNHT1506</strain>
    </source>
</reference>
<dbReference type="InterPro" id="IPR050057">
    <property type="entry name" value="Prokaryotic/Mito_RF"/>
</dbReference>
<dbReference type="InterPro" id="IPR045853">
    <property type="entry name" value="Pep_chain_release_fac_I_sf"/>
</dbReference>
<dbReference type="OrthoDB" id="2019491at2759"/>